<evidence type="ECO:0000313" key="2">
    <source>
        <dbReference type="Proteomes" id="UP000031876"/>
    </source>
</evidence>
<dbReference type="KEGG" id="btw:BF38_5438"/>
<keyword evidence="1" id="KW-0614">Plasmid</keyword>
<organism evidence="1 2">
    <name type="scientific">Bacillus thuringiensis</name>
    <dbReference type="NCBI Taxonomy" id="1428"/>
    <lineage>
        <taxon>Bacteria</taxon>
        <taxon>Bacillati</taxon>
        <taxon>Bacillota</taxon>
        <taxon>Bacilli</taxon>
        <taxon>Bacillales</taxon>
        <taxon>Bacillaceae</taxon>
        <taxon>Bacillus</taxon>
        <taxon>Bacillus cereus group</taxon>
    </lineage>
</organism>
<dbReference type="Proteomes" id="UP000031876">
    <property type="component" value="Plasmid 1"/>
</dbReference>
<geneLocation type="plasmid" evidence="1 2">
    <name>1</name>
</geneLocation>
<accession>A0AB33B667</accession>
<name>A0AB33B667_BACTU</name>
<evidence type="ECO:0000313" key="1">
    <source>
        <dbReference type="EMBL" id="AJG79528.1"/>
    </source>
</evidence>
<gene>
    <name evidence="1" type="ORF">BF38_5438</name>
</gene>
<proteinExistence type="predicted"/>
<dbReference type="AlphaFoldDB" id="A0AB33B667"/>
<dbReference type="EMBL" id="CP009336">
    <property type="protein sequence ID" value="AJG79528.1"/>
    <property type="molecule type" value="Genomic_DNA"/>
</dbReference>
<sequence length="54" mass="6147">MKICIKDDNEEALVFGNVHTNKTLQAGKHNVIDILQKHDIVDEKKHLPVNLSEI</sequence>
<reference evidence="1 2" key="1">
    <citation type="journal article" date="2015" name="Genome Announc.">
        <title>Complete genome sequences for 35 biothreat assay-relevant bacillus species.</title>
        <authorList>
            <person name="Johnson S.L."/>
            <person name="Daligault H.E."/>
            <person name="Davenport K.W."/>
            <person name="Jaissle J."/>
            <person name="Frey K.G."/>
            <person name="Ladner J.T."/>
            <person name="Broomall S.M."/>
            <person name="Bishop-Lilly K.A."/>
            <person name="Bruce D.C."/>
            <person name="Gibbons H.S."/>
            <person name="Coyne S.R."/>
            <person name="Lo C.C."/>
            <person name="Meincke L."/>
            <person name="Munk A.C."/>
            <person name="Koroleva G.I."/>
            <person name="Rosenzweig C.N."/>
            <person name="Palacios G.F."/>
            <person name="Redden C.L."/>
            <person name="Minogue T.D."/>
            <person name="Chain P.S."/>
        </authorList>
    </citation>
    <scope>NUCLEOTIDE SEQUENCE [LARGE SCALE GENOMIC DNA]</scope>
    <source>
        <strain evidence="1 2">HD1011</strain>
    </source>
</reference>
<dbReference type="RefSeq" id="WP_000686581.1">
    <property type="nucleotide sequence ID" value="NZ_CP009336.1"/>
</dbReference>
<protein>
    <submittedName>
        <fullName evidence="1">Uncharacterized protein</fullName>
    </submittedName>
</protein>